<evidence type="ECO:0000313" key="2">
    <source>
        <dbReference type="Proteomes" id="UP000015105"/>
    </source>
</evidence>
<reference evidence="2" key="1">
    <citation type="journal article" date="2014" name="Science">
        <title>Ancient hybridizations among the ancestral genomes of bread wheat.</title>
        <authorList>
            <consortium name="International Wheat Genome Sequencing Consortium,"/>
            <person name="Marcussen T."/>
            <person name="Sandve S.R."/>
            <person name="Heier L."/>
            <person name="Spannagl M."/>
            <person name="Pfeifer M."/>
            <person name="Jakobsen K.S."/>
            <person name="Wulff B.B."/>
            <person name="Steuernagel B."/>
            <person name="Mayer K.F."/>
            <person name="Olsen O.A."/>
        </authorList>
    </citation>
    <scope>NUCLEOTIDE SEQUENCE [LARGE SCALE GENOMIC DNA]</scope>
    <source>
        <strain evidence="2">cv. AL8/78</strain>
    </source>
</reference>
<sequence length="117" mass="13469">MHAYGRGSVEVSSRFPACPCLVSLVCTWRRDKDVFPCTGNAPTPSLCVDHRLNSRRAKLQTRHGRVFVCVCNDLDLHILQAWVRNSLPRTYALLLQIEVSKNLRLHRFRHIGGFHFQ</sequence>
<name>A0A453LWF9_AEGTS</name>
<proteinExistence type="predicted"/>
<dbReference type="Gramene" id="AET5Gv20930000.5">
    <property type="protein sequence ID" value="AET5Gv20930000.5"/>
    <property type="gene ID" value="AET5Gv20930000"/>
</dbReference>
<protein>
    <submittedName>
        <fullName evidence="1">Uncharacterized protein</fullName>
    </submittedName>
</protein>
<keyword evidence="2" id="KW-1185">Reference proteome</keyword>
<reference evidence="1" key="3">
    <citation type="journal article" date="2017" name="Nature">
        <title>Genome sequence of the progenitor of the wheat D genome Aegilops tauschii.</title>
        <authorList>
            <person name="Luo M.C."/>
            <person name="Gu Y.Q."/>
            <person name="Puiu D."/>
            <person name="Wang H."/>
            <person name="Twardziok S.O."/>
            <person name="Deal K.R."/>
            <person name="Huo N."/>
            <person name="Zhu T."/>
            <person name="Wang L."/>
            <person name="Wang Y."/>
            <person name="McGuire P.E."/>
            <person name="Liu S."/>
            <person name="Long H."/>
            <person name="Ramasamy R.K."/>
            <person name="Rodriguez J.C."/>
            <person name="Van S.L."/>
            <person name="Yuan L."/>
            <person name="Wang Z."/>
            <person name="Xia Z."/>
            <person name="Xiao L."/>
            <person name="Anderson O.D."/>
            <person name="Ouyang S."/>
            <person name="Liang Y."/>
            <person name="Zimin A.V."/>
            <person name="Pertea G."/>
            <person name="Qi P."/>
            <person name="Bennetzen J.L."/>
            <person name="Dai X."/>
            <person name="Dawson M.W."/>
            <person name="Muller H.G."/>
            <person name="Kugler K."/>
            <person name="Rivarola-Duarte L."/>
            <person name="Spannagl M."/>
            <person name="Mayer K.F.X."/>
            <person name="Lu F.H."/>
            <person name="Bevan M.W."/>
            <person name="Leroy P."/>
            <person name="Li P."/>
            <person name="You F.M."/>
            <person name="Sun Q."/>
            <person name="Liu Z."/>
            <person name="Lyons E."/>
            <person name="Wicker T."/>
            <person name="Salzberg S.L."/>
            <person name="Devos K.M."/>
            <person name="Dvorak J."/>
        </authorList>
    </citation>
    <scope>NUCLEOTIDE SEQUENCE [LARGE SCALE GENOMIC DNA]</scope>
    <source>
        <strain evidence="1">cv. AL8/78</strain>
    </source>
</reference>
<evidence type="ECO:0000313" key="1">
    <source>
        <dbReference type="EnsemblPlants" id="AET5Gv20930000.5"/>
    </source>
</evidence>
<accession>A0A453LWF9</accession>
<reference evidence="2" key="2">
    <citation type="journal article" date="2017" name="Nat. Plants">
        <title>The Aegilops tauschii genome reveals multiple impacts of transposons.</title>
        <authorList>
            <person name="Zhao G."/>
            <person name="Zou C."/>
            <person name="Li K."/>
            <person name="Wang K."/>
            <person name="Li T."/>
            <person name="Gao L."/>
            <person name="Zhang X."/>
            <person name="Wang H."/>
            <person name="Yang Z."/>
            <person name="Liu X."/>
            <person name="Jiang W."/>
            <person name="Mao L."/>
            <person name="Kong X."/>
            <person name="Jiao Y."/>
            <person name="Jia J."/>
        </authorList>
    </citation>
    <scope>NUCLEOTIDE SEQUENCE [LARGE SCALE GENOMIC DNA]</scope>
    <source>
        <strain evidence="2">cv. AL8/78</strain>
    </source>
</reference>
<dbReference type="EnsemblPlants" id="AET5Gv20930000.5">
    <property type="protein sequence ID" value="AET5Gv20930000.5"/>
    <property type="gene ID" value="AET5Gv20930000"/>
</dbReference>
<reference evidence="1" key="5">
    <citation type="journal article" date="2021" name="G3 (Bethesda)">
        <title>Aegilops tauschii genome assembly Aet v5.0 features greater sequence contiguity and improved annotation.</title>
        <authorList>
            <person name="Wang L."/>
            <person name="Zhu T."/>
            <person name="Rodriguez J.C."/>
            <person name="Deal K.R."/>
            <person name="Dubcovsky J."/>
            <person name="McGuire P.E."/>
            <person name="Lux T."/>
            <person name="Spannagl M."/>
            <person name="Mayer K.F.X."/>
            <person name="Baldrich P."/>
            <person name="Meyers B.C."/>
            <person name="Huo N."/>
            <person name="Gu Y.Q."/>
            <person name="Zhou H."/>
            <person name="Devos K.M."/>
            <person name="Bennetzen J.L."/>
            <person name="Unver T."/>
            <person name="Budak H."/>
            <person name="Gulick P.J."/>
            <person name="Galiba G."/>
            <person name="Kalapos B."/>
            <person name="Nelson D.R."/>
            <person name="Li P."/>
            <person name="You F.M."/>
            <person name="Luo M.C."/>
            <person name="Dvorak J."/>
        </authorList>
    </citation>
    <scope>NUCLEOTIDE SEQUENCE [LARGE SCALE GENOMIC DNA]</scope>
    <source>
        <strain evidence="1">cv. AL8/78</strain>
    </source>
</reference>
<dbReference type="AlphaFoldDB" id="A0A453LWF9"/>
<reference evidence="1" key="4">
    <citation type="submission" date="2019-03" db="UniProtKB">
        <authorList>
            <consortium name="EnsemblPlants"/>
        </authorList>
    </citation>
    <scope>IDENTIFICATION</scope>
</reference>
<dbReference type="Proteomes" id="UP000015105">
    <property type="component" value="Chromosome 5D"/>
</dbReference>
<organism evidence="1 2">
    <name type="scientific">Aegilops tauschii subsp. strangulata</name>
    <name type="common">Goatgrass</name>
    <dbReference type="NCBI Taxonomy" id="200361"/>
    <lineage>
        <taxon>Eukaryota</taxon>
        <taxon>Viridiplantae</taxon>
        <taxon>Streptophyta</taxon>
        <taxon>Embryophyta</taxon>
        <taxon>Tracheophyta</taxon>
        <taxon>Spermatophyta</taxon>
        <taxon>Magnoliopsida</taxon>
        <taxon>Liliopsida</taxon>
        <taxon>Poales</taxon>
        <taxon>Poaceae</taxon>
        <taxon>BOP clade</taxon>
        <taxon>Pooideae</taxon>
        <taxon>Triticodae</taxon>
        <taxon>Triticeae</taxon>
        <taxon>Triticinae</taxon>
        <taxon>Aegilops</taxon>
    </lineage>
</organism>